<organism evidence="2 3">
    <name type="scientific">Levilactobacillus suantsaiihabitans</name>
    <dbReference type="NCBI Taxonomy" id="2487722"/>
    <lineage>
        <taxon>Bacteria</taxon>
        <taxon>Bacillati</taxon>
        <taxon>Bacillota</taxon>
        <taxon>Bacilli</taxon>
        <taxon>Lactobacillales</taxon>
        <taxon>Lactobacillaceae</taxon>
        <taxon>Levilactobacillus</taxon>
    </lineage>
</organism>
<keyword evidence="1" id="KW-0732">Signal</keyword>
<evidence type="ECO:0000313" key="3">
    <source>
        <dbReference type="Proteomes" id="UP000297348"/>
    </source>
</evidence>
<feature type="chain" id="PRO_5021220863" evidence="1">
    <location>
        <begin position="28"/>
        <end position="144"/>
    </location>
</feature>
<dbReference type="RefSeq" id="WP_135367326.1">
    <property type="nucleotide sequence ID" value="NZ_RKLX01000003.1"/>
</dbReference>
<protein>
    <submittedName>
        <fullName evidence="2">Uncharacterized protein</fullName>
    </submittedName>
</protein>
<accession>A0A4Z0JBL5</accession>
<dbReference type="AlphaFoldDB" id="A0A4Z0JBL5"/>
<sequence>MNKAFKLGVTALVAISFGGLTATTADAATWHKGLPKFVRNKKFRTKFENKYKEYTWARGTKRTFSIKHTQAGIDVAKNVKYQKKGKTYLIKGIYVDPDAKRHTSYYRVRKISNKKIKAGFGKRGKLMTMTKFKHFPRVNGQIWN</sequence>
<evidence type="ECO:0000313" key="2">
    <source>
        <dbReference type="EMBL" id="TGD19825.1"/>
    </source>
</evidence>
<reference evidence="2 3" key="1">
    <citation type="submission" date="2018-10" db="EMBL/GenBank/DDBJ databases">
        <title>Lactobacillus sp. R7 and Lactobacillus sp. R19 isolated from fermented mustard green product of Taiwan.</title>
        <authorList>
            <person name="Lin S.-T."/>
        </authorList>
    </citation>
    <scope>NUCLEOTIDE SEQUENCE [LARGE SCALE GENOMIC DNA]</scope>
    <source>
        <strain evidence="2 3">BCRC 81129</strain>
    </source>
</reference>
<dbReference type="OrthoDB" id="2326259at2"/>
<proteinExistence type="predicted"/>
<name>A0A4Z0JBL5_9LACO</name>
<comment type="caution">
    <text evidence="2">The sequence shown here is derived from an EMBL/GenBank/DDBJ whole genome shotgun (WGS) entry which is preliminary data.</text>
</comment>
<keyword evidence="3" id="KW-1185">Reference proteome</keyword>
<evidence type="ECO:0000256" key="1">
    <source>
        <dbReference type="SAM" id="SignalP"/>
    </source>
</evidence>
<feature type="signal peptide" evidence="1">
    <location>
        <begin position="1"/>
        <end position="27"/>
    </location>
</feature>
<dbReference type="Proteomes" id="UP000297348">
    <property type="component" value="Unassembled WGS sequence"/>
</dbReference>
<dbReference type="EMBL" id="RKLX01000003">
    <property type="protein sequence ID" value="TGD19825.1"/>
    <property type="molecule type" value="Genomic_DNA"/>
</dbReference>
<gene>
    <name evidence="2" type="ORF">EGT51_03030</name>
</gene>